<evidence type="ECO:0000256" key="1">
    <source>
        <dbReference type="ARBA" id="ARBA00022603"/>
    </source>
</evidence>
<keyword evidence="4" id="KW-0694">RNA-binding</keyword>
<dbReference type="GO" id="GO:0003723">
    <property type="term" value="F:RNA binding"/>
    <property type="evidence" value="ECO:0007669"/>
    <property type="project" value="UniProtKB-KW"/>
</dbReference>
<keyword evidence="3" id="KW-0949">S-adenosyl-L-methionine</keyword>
<protein>
    <submittedName>
        <fullName evidence="5">Methyltransferase</fullName>
    </submittedName>
</protein>
<accession>A0A2U2ADR1</accession>
<organism evidence="5 6">
    <name type="scientific">Ignatzschineria ureiclastica</name>
    <dbReference type="NCBI Taxonomy" id="472582"/>
    <lineage>
        <taxon>Bacteria</taxon>
        <taxon>Pseudomonadati</taxon>
        <taxon>Pseudomonadota</taxon>
        <taxon>Gammaproteobacteria</taxon>
        <taxon>Cardiobacteriales</taxon>
        <taxon>Ignatzschineriaceae</taxon>
        <taxon>Ignatzschineria</taxon>
    </lineage>
</organism>
<dbReference type="AlphaFoldDB" id="A0A2U2ADR1"/>
<evidence type="ECO:0000313" key="6">
    <source>
        <dbReference type="Proteomes" id="UP000245020"/>
    </source>
</evidence>
<keyword evidence="2 5" id="KW-0808">Transferase</keyword>
<evidence type="ECO:0000256" key="4">
    <source>
        <dbReference type="ARBA" id="ARBA00022884"/>
    </source>
</evidence>
<dbReference type="GO" id="GO:0008168">
    <property type="term" value="F:methyltransferase activity"/>
    <property type="evidence" value="ECO:0007669"/>
    <property type="project" value="UniProtKB-KW"/>
</dbReference>
<dbReference type="RefSeq" id="WP_109189454.1">
    <property type="nucleotide sequence ID" value="NZ_BMYA01000002.1"/>
</dbReference>
<dbReference type="Pfam" id="PF00398">
    <property type="entry name" value="RrnaAD"/>
    <property type="match status" value="1"/>
</dbReference>
<reference evidence="6" key="1">
    <citation type="submission" date="2018-05" db="EMBL/GenBank/DDBJ databases">
        <title>Ignatzschineria dubaiensis sp. nov., isolated from necrotic foot tissues of dromedaries (Camelus dromedarius) and associated maggots in Dubai, United Arab Emirates.</title>
        <authorList>
            <person name="Tsang C.C."/>
            <person name="Tang J.Y.M."/>
            <person name="Fong J.Y.H."/>
            <person name="Kinne J."/>
            <person name="Lee H.H."/>
            <person name="Joseph M."/>
            <person name="Jose S."/>
            <person name="Schuster R.K."/>
            <person name="Tang Y."/>
            <person name="Sivakumar S."/>
            <person name="Chen J.H.K."/>
            <person name="Teng J.L.L."/>
            <person name="Lau S.K.P."/>
            <person name="Wernery U."/>
            <person name="Woo P.C.Y."/>
        </authorList>
    </citation>
    <scope>NUCLEOTIDE SEQUENCE [LARGE SCALE GENOMIC DNA]</scope>
    <source>
        <strain evidence="6">KCTC 22644</strain>
    </source>
</reference>
<name>A0A2U2ADR1_9GAMM</name>
<proteinExistence type="predicted"/>
<dbReference type="EMBL" id="QEWQ01000004">
    <property type="protein sequence ID" value="PWD80798.1"/>
    <property type="molecule type" value="Genomic_DNA"/>
</dbReference>
<dbReference type="InterPro" id="IPR029063">
    <property type="entry name" value="SAM-dependent_MTases_sf"/>
</dbReference>
<dbReference type="Proteomes" id="UP000245020">
    <property type="component" value="Unassembled WGS sequence"/>
</dbReference>
<gene>
    <name evidence="5" type="ORF">DC083_06720</name>
</gene>
<dbReference type="Gene3D" id="3.40.50.150">
    <property type="entry name" value="Vaccinia Virus protein VP39"/>
    <property type="match status" value="1"/>
</dbReference>
<sequence length="185" mass="21464">MALDYKKHLTYLNSFISSPRSVGTLIPSSPALCKTMVNQVNWHQKDLKIAELGAGDGVLTKHILKAMPIDSKLFAYEINPHFFSHLDDLKDTRLQICKVSAENLNQPFNVIFSCLPFLSLPLRLSLRILRSVMRVLEETGGSFILFQYTQKMEKVLSRYFNWEREYVLKNFPPAYVYRCRVKTEK</sequence>
<evidence type="ECO:0000313" key="5">
    <source>
        <dbReference type="EMBL" id="PWD80798.1"/>
    </source>
</evidence>
<dbReference type="InterPro" id="IPR001737">
    <property type="entry name" value="KsgA/Erm"/>
</dbReference>
<evidence type="ECO:0000256" key="3">
    <source>
        <dbReference type="ARBA" id="ARBA00022691"/>
    </source>
</evidence>
<dbReference type="OrthoDB" id="9805585at2"/>
<dbReference type="SUPFAM" id="SSF53335">
    <property type="entry name" value="S-adenosyl-L-methionine-dependent methyltransferases"/>
    <property type="match status" value="1"/>
</dbReference>
<evidence type="ECO:0000256" key="2">
    <source>
        <dbReference type="ARBA" id="ARBA00022679"/>
    </source>
</evidence>
<comment type="caution">
    <text evidence="5">The sequence shown here is derived from an EMBL/GenBank/DDBJ whole genome shotgun (WGS) entry which is preliminary data.</text>
</comment>
<keyword evidence="1 5" id="KW-0489">Methyltransferase</keyword>
<keyword evidence="6" id="KW-1185">Reference proteome</keyword>
<dbReference type="CDD" id="cd02440">
    <property type="entry name" value="AdoMet_MTases"/>
    <property type="match status" value="1"/>
</dbReference>
<dbReference type="GO" id="GO:0032259">
    <property type="term" value="P:methylation"/>
    <property type="evidence" value="ECO:0007669"/>
    <property type="project" value="UniProtKB-KW"/>
</dbReference>